<evidence type="ECO:0000313" key="7">
    <source>
        <dbReference type="EMBL" id="MCL6268847.1"/>
    </source>
</evidence>
<dbReference type="Proteomes" id="UP001203338">
    <property type="component" value="Unassembled WGS sequence"/>
</dbReference>
<accession>A0ABT0PBT5</accession>
<evidence type="ECO:0000256" key="4">
    <source>
        <dbReference type="ARBA" id="ARBA00022967"/>
    </source>
</evidence>
<protein>
    <submittedName>
        <fullName evidence="7">Heme ABC transporter ATP-binding protein</fullName>
    </submittedName>
</protein>
<feature type="domain" description="ABC transporter" evidence="6">
    <location>
        <begin position="4"/>
        <end position="242"/>
    </location>
</feature>
<dbReference type="SMART" id="SM00382">
    <property type="entry name" value="AAA"/>
    <property type="match status" value="1"/>
</dbReference>
<dbReference type="InterPro" id="IPR003439">
    <property type="entry name" value="ABC_transporter-like_ATP-bd"/>
</dbReference>
<dbReference type="GO" id="GO:0005524">
    <property type="term" value="F:ATP binding"/>
    <property type="evidence" value="ECO:0007669"/>
    <property type="project" value="UniProtKB-KW"/>
</dbReference>
<evidence type="ECO:0000313" key="8">
    <source>
        <dbReference type="Proteomes" id="UP001203338"/>
    </source>
</evidence>
<dbReference type="SUPFAM" id="SSF52540">
    <property type="entry name" value="P-loop containing nucleoside triphosphate hydrolases"/>
    <property type="match status" value="1"/>
</dbReference>
<name>A0ABT0PBT5_9GAMM</name>
<keyword evidence="2" id="KW-0547">Nucleotide-binding</keyword>
<keyword evidence="3 7" id="KW-0067">ATP-binding</keyword>
<dbReference type="RefSeq" id="WP_249697677.1">
    <property type="nucleotide sequence ID" value="NZ_JAMFLX010000002.1"/>
</dbReference>
<gene>
    <name evidence="7" type="ORF">M3P05_02635</name>
</gene>
<evidence type="ECO:0000256" key="5">
    <source>
        <dbReference type="ARBA" id="ARBA00037066"/>
    </source>
</evidence>
<comment type="function">
    <text evidence="5">Part of the ABC transporter complex HmuTUV involved in hemin import. Responsible for energy coupling to the transport system.</text>
</comment>
<dbReference type="CDD" id="cd03214">
    <property type="entry name" value="ABC_Iron-Siderophores_B12_Hemin"/>
    <property type="match status" value="1"/>
</dbReference>
<dbReference type="Gene3D" id="3.40.50.300">
    <property type="entry name" value="P-loop containing nucleotide triphosphate hydrolases"/>
    <property type="match status" value="1"/>
</dbReference>
<evidence type="ECO:0000256" key="3">
    <source>
        <dbReference type="ARBA" id="ARBA00022840"/>
    </source>
</evidence>
<proteinExistence type="predicted"/>
<reference evidence="7 8" key="1">
    <citation type="submission" date="2022-05" db="EMBL/GenBank/DDBJ databases">
        <authorList>
            <person name="Park J.-S."/>
        </authorList>
    </citation>
    <scope>NUCLEOTIDE SEQUENCE [LARGE SCALE GENOMIC DNA]</scope>
    <source>
        <strain evidence="7 8">2012CJ34-2</strain>
    </source>
</reference>
<dbReference type="Pfam" id="PF00005">
    <property type="entry name" value="ABC_tran"/>
    <property type="match status" value="1"/>
</dbReference>
<organism evidence="7 8">
    <name type="scientific">Parendozoicomonas callyspongiae</name>
    <dbReference type="NCBI Taxonomy" id="2942213"/>
    <lineage>
        <taxon>Bacteria</taxon>
        <taxon>Pseudomonadati</taxon>
        <taxon>Pseudomonadota</taxon>
        <taxon>Gammaproteobacteria</taxon>
        <taxon>Oceanospirillales</taxon>
        <taxon>Endozoicomonadaceae</taxon>
        <taxon>Parendozoicomonas</taxon>
    </lineage>
</organism>
<keyword evidence="4" id="KW-1278">Translocase</keyword>
<keyword evidence="1" id="KW-0813">Transport</keyword>
<sequence>MDGLDVKNVSVRLGNHQLLEDVSFLAEPGEVVAILGPNGAGKTTLFRVITDELKPDSGNVLLHGTPVQYWAPEQRAQVVGILPQSSSLNFPFTVQEVVLLGRSPCSTSSEQNDQYVKEALEKVDAWHLQDRNYTTLSGGEKQRVHLARVLVQIWTEPEQGARLLLLDEPTSALDPAHQHQTLRIAREFARHRVAVVVILHDLNLASQYADRLVLLSKGRLQAHGKPEKVLTKELLKQLLDIDVCILPHPVNGNPVVLAE</sequence>
<dbReference type="PANTHER" id="PTHR42794">
    <property type="entry name" value="HEMIN IMPORT ATP-BINDING PROTEIN HMUV"/>
    <property type="match status" value="1"/>
</dbReference>
<dbReference type="PROSITE" id="PS50893">
    <property type="entry name" value="ABC_TRANSPORTER_2"/>
    <property type="match status" value="1"/>
</dbReference>
<evidence type="ECO:0000256" key="2">
    <source>
        <dbReference type="ARBA" id="ARBA00022741"/>
    </source>
</evidence>
<dbReference type="NCBIfam" id="NF010068">
    <property type="entry name" value="PRK13548.1"/>
    <property type="match status" value="1"/>
</dbReference>
<evidence type="ECO:0000256" key="1">
    <source>
        <dbReference type="ARBA" id="ARBA00022448"/>
    </source>
</evidence>
<evidence type="ECO:0000259" key="6">
    <source>
        <dbReference type="PROSITE" id="PS50893"/>
    </source>
</evidence>
<dbReference type="InterPro" id="IPR027417">
    <property type="entry name" value="P-loop_NTPase"/>
</dbReference>
<dbReference type="InterPro" id="IPR003593">
    <property type="entry name" value="AAA+_ATPase"/>
</dbReference>
<keyword evidence="8" id="KW-1185">Reference proteome</keyword>
<dbReference type="EMBL" id="JAMFLX010000002">
    <property type="protein sequence ID" value="MCL6268847.1"/>
    <property type="molecule type" value="Genomic_DNA"/>
</dbReference>
<dbReference type="PANTHER" id="PTHR42794:SF1">
    <property type="entry name" value="HEMIN IMPORT ATP-BINDING PROTEIN HMUV"/>
    <property type="match status" value="1"/>
</dbReference>
<comment type="caution">
    <text evidence="7">The sequence shown here is derived from an EMBL/GenBank/DDBJ whole genome shotgun (WGS) entry which is preliminary data.</text>
</comment>